<protein>
    <recommendedName>
        <fullName evidence="7">Mce-associated membrane protein</fullName>
    </recommendedName>
</protein>
<evidence type="ECO:0000256" key="1">
    <source>
        <dbReference type="ARBA" id="ARBA00004370"/>
    </source>
</evidence>
<keyword evidence="2 4" id="KW-0472">Membrane</keyword>
<dbReference type="RefSeq" id="WP_047223238.1">
    <property type="nucleotide sequence ID" value="NZ_JWIO01000017.1"/>
</dbReference>
<feature type="transmembrane region" description="Helical" evidence="4">
    <location>
        <begin position="93"/>
        <end position="115"/>
    </location>
</feature>
<dbReference type="EMBL" id="JWIO01000017">
    <property type="protein sequence ID" value="KLL11245.1"/>
    <property type="molecule type" value="Genomic_DNA"/>
</dbReference>
<evidence type="ECO:0000313" key="5">
    <source>
        <dbReference type="EMBL" id="KLL11245.1"/>
    </source>
</evidence>
<accession>A0ABR5F3E0</accession>
<proteinExistence type="predicted"/>
<evidence type="ECO:0008006" key="7">
    <source>
        <dbReference type="Google" id="ProtNLM"/>
    </source>
</evidence>
<evidence type="ECO:0000256" key="4">
    <source>
        <dbReference type="SAM" id="Phobius"/>
    </source>
</evidence>
<evidence type="ECO:0000256" key="3">
    <source>
        <dbReference type="SAM" id="MobiDB-lite"/>
    </source>
</evidence>
<comment type="subcellular location">
    <subcellularLocation>
        <location evidence="1">Membrane</location>
    </subcellularLocation>
</comment>
<keyword evidence="4" id="KW-0812">Transmembrane</keyword>
<keyword evidence="6" id="KW-1185">Reference proteome</keyword>
<dbReference type="Proteomes" id="UP000035425">
    <property type="component" value="Unassembled WGS sequence"/>
</dbReference>
<dbReference type="PANTHER" id="PTHR37042:SF4">
    <property type="entry name" value="OUTER MEMBRANE PROTEIN RV1973"/>
    <property type="match status" value="1"/>
</dbReference>
<feature type="compositionally biased region" description="Basic and acidic residues" evidence="3">
    <location>
        <begin position="9"/>
        <end position="56"/>
    </location>
</feature>
<evidence type="ECO:0000313" key="6">
    <source>
        <dbReference type="Proteomes" id="UP000035425"/>
    </source>
</evidence>
<sequence length="256" mass="27633">MALRLTARKTADNGKAEGHDQDAEDDTSIRQEQDQERDQAQEQEQPGDRPGADGKPARPAGPTGGARRSRRAQRSRRGDAAPRYPRARQVTGFVLAGLLVIAVAASAWQGLRWWAEERSGDNAKATFTADRDAAITAGQDSMVIFNTVDYRQPAEGLERWANASTGALQDKVRQENAQITKTITDTRTVSTARLIQGGLVAFDRDAGTAKVIAVIEIRSVPEGQPATTERTRLTGDVTRTAAGWKLSSIQTVPAGT</sequence>
<dbReference type="PANTHER" id="PTHR37042">
    <property type="entry name" value="OUTER MEMBRANE PROTEIN RV1973"/>
    <property type="match status" value="1"/>
</dbReference>
<name>A0ABR5F3E0_9ACTN</name>
<keyword evidence="4" id="KW-1133">Transmembrane helix</keyword>
<gene>
    <name evidence="5" type="ORF">FrCorBMG51_12535</name>
</gene>
<reference evidence="5 6" key="1">
    <citation type="submission" date="2014-12" db="EMBL/GenBank/DDBJ databases">
        <title>Frankia sp. BMG5.1 draft genome.</title>
        <authorList>
            <person name="Gtari M."/>
            <person name="Ghodhbane-Gtari F."/>
            <person name="Nouioui I."/>
            <person name="Ktari A."/>
            <person name="Hezbri K."/>
            <person name="Mimouni W."/>
            <person name="Sbissi I."/>
            <person name="Ayari A."/>
            <person name="Yamanaka T."/>
            <person name="Normand P."/>
            <person name="Tisa L.S."/>
            <person name="Boudabous A."/>
        </authorList>
    </citation>
    <scope>NUCLEOTIDE SEQUENCE [LARGE SCALE GENOMIC DNA]</scope>
    <source>
        <strain evidence="5 6">BMG5.1</strain>
    </source>
</reference>
<evidence type="ECO:0000256" key="2">
    <source>
        <dbReference type="ARBA" id="ARBA00023136"/>
    </source>
</evidence>
<feature type="region of interest" description="Disordered" evidence="3">
    <location>
        <begin position="1"/>
        <end position="84"/>
    </location>
</feature>
<comment type="caution">
    <text evidence="5">The sequence shown here is derived from an EMBL/GenBank/DDBJ whole genome shotgun (WGS) entry which is preliminary data.</text>
</comment>
<organism evidence="5 6">
    <name type="scientific">Protofrankia coriariae</name>
    <dbReference type="NCBI Taxonomy" id="1562887"/>
    <lineage>
        <taxon>Bacteria</taxon>
        <taxon>Bacillati</taxon>
        <taxon>Actinomycetota</taxon>
        <taxon>Actinomycetes</taxon>
        <taxon>Frankiales</taxon>
        <taxon>Frankiaceae</taxon>
        <taxon>Protofrankia</taxon>
    </lineage>
</organism>